<organism evidence="14 16">
    <name type="scientific">Vigna radiata var. radiata</name>
    <name type="common">Mung bean</name>
    <name type="synonym">Phaseolus aureus</name>
    <dbReference type="NCBI Taxonomy" id="3916"/>
    <lineage>
        <taxon>Eukaryota</taxon>
        <taxon>Viridiplantae</taxon>
        <taxon>Streptophyta</taxon>
        <taxon>Embryophyta</taxon>
        <taxon>Tracheophyta</taxon>
        <taxon>Spermatophyta</taxon>
        <taxon>Magnoliopsida</taxon>
        <taxon>eudicotyledons</taxon>
        <taxon>Gunneridae</taxon>
        <taxon>Pentapetalae</taxon>
        <taxon>rosids</taxon>
        <taxon>fabids</taxon>
        <taxon>Fabales</taxon>
        <taxon>Fabaceae</taxon>
        <taxon>Papilionoideae</taxon>
        <taxon>50 kb inversion clade</taxon>
        <taxon>NPAAA clade</taxon>
        <taxon>indigoferoid/millettioid clade</taxon>
        <taxon>Phaseoleae</taxon>
        <taxon>Vigna</taxon>
    </lineage>
</organism>
<keyword evidence="14" id="KW-1185">Reference proteome</keyword>
<dbReference type="Gene3D" id="2.10.150.10">
    <property type="entry name" value="Urease, beta subunit"/>
    <property type="match status" value="1"/>
</dbReference>
<dbReference type="InterPro" id="IPR029754">
    <property type="entry name" value="Urease_Ni-bd"/>
</dbReference>
<reference evidence="15 16" key="2">
    <citation type="submission" date="2025-04" db="UniProtKB">
        <authorList>
            <consortium name="RefSeq"/>
        </authorList>
    </citation>
    <scope>IDENTIFICATION</scope>
    <source>
        <tissue evidence="15 16">Leaf</tissue>
    </source>
</reference>
<feature type="domain" description="Urease" evidence="13">
    <location>
        <begin position="399"/>
        <end position="836"/>
    </location>
</feature>
<feature type="binding site" evidence="10">
    <location>
        <position position="630"/>
    </location>
    <ligand>
        <name>Ni(2+)</name>
        <dbReference type="ChEBI" id="CHEBI:49786"/>
        <label>1</label>
    </ligand>
</feature>
<dbReference type="Gene3D" id="3.30.280.10">
    <property type="entry name" value="Urease, gamma-like subunit"/>
    <property type="match status" value="1"/>
</dbReference>
<dbReference type="InterPro" id="IPR040881">
    <property type="entry name" value="Urease_linker"/>
</dbReference>
<evidence type="ECO:0000313" key="14">
    <source>
        <dbReference type="Proteomes" id="UP000087766"/>
    </source>
</evidence>
<dbReference type="Gene3D" id="3.20.20.140">
    <property type="entry name" value="Metal-dependent hydrolases"/>
    <property type="match status" value="1"/>
</dbReference>
<dbReference type="InterPro" id="IPR050112">
    <property type="entry name" value="Urease_alpha_subunit"/>
</dbReference>
<dbReference type="GO" id="GO:0009039">
    <property type="term" value="F:urease activity"/>
    <property type="evidence" value="ECO:0007669"/>
    <property type="project" value="UniProtKB-EC"/>
</dbReference>
<dbReference type="GO" id="GO:0043419">
    <property type="term" value="P:urea catabolic process"/>
    <property type="evidence" value="ECO:0007669"/>
    <property type="project" value="UniProtKB-UniPathway"/>
</dbReference>
<dbReference type="Gene3D" id="2.30.40.10">
    <property type="entry name" value="Urease, subunit C, domain 1"/>
    <property type="match status" value="1"/>
</dbReference>
<dbReference type="InterPro" id="IPR032466">
    <property type="entry name" value="Metal_Hydrolase"/>
</dbReference>
<evidence type="ECO:0000313" key="15">
    <source>
        <dbReference type="RefSeq" id="XP_014494341.1"/>
    </source>
</evidence>
<evidence type="ECO:0000256" key="8">
    <source>
        <dbReference type="PIRNR" id="PIRNR001222"/>
    </source>
</evidence>
<dbReference type="InterPro" id="IPR011059">
    <property type="entry name" value="Metal-dep_hydrolase_composite"/>
</dbReference>
<dbReference type="PROSITE" id="PS01120">
    <property type="entry name" value="UREASE_1"/>
    <property type="match status" value="1"/>
</dbReference>
<feature type="binding site" evidence="10">
    <location>
        <position position="516"/>
    </location>
    <ligand>
        <name>Ni(2+)</name>
        <dbReference type="ChEBI" id="CHEBI:49786"/>
        <label>2</label>
    </ligand>
</feature>
<evidence type="ECO:0000256" key="4">
    <source>
        <dbReference type="ARBA" id="ARBA00022723"/>
    </source>
</evidence>
<dbReference type="Pfam" id="PF00547">
    <property type="entry name" value="Urease_gamma"/>
    <property type="match status" value="1"/>
</dbReference>
<sequence length="836" mass="90525">MKLSPREIEKLDLHNAGYLAQKRLARGLRLNYVETVALIATQILEFVRDGDKTVAQLMSIGRELLGRKQVLPAVRHLVESVQVEATFRDGTKLVTIHDPIASENGNLELALFGSFLPVPSLDKFTENEEDHRIPGQIIFGGENLILNPGRRAISLRVVNKGDRPIQVGSHYHFIEVNPYLIFDRRKAYGMRLNIAAGNATRFEPGECKSVVLVSIGGSKIIRGGNNIADGRGNDSNCIAAMETVTTRGFRHVEEENAREGITGEDYSLTTVIPREEYANKYGPTRGDKIRLGDTDLFAEIEKDFAVYGDECVFGGGKVIRDGMGQSCGCKPEHSLDTVITNAVIIDYTGIIKADIGIKNGSIFSIGKAGNPDIMNDVTNMIIGANTEVIAGEGLILTAGAIDCHVHFICPQLVNDAVTSGITTLVGGGTGPAEGTRATTCTPAPNHMKMMLQATDDMPLNFGFTGKGNSAKPDELHKIIKAGAMGLKLHEDWGTTPAAIDNCLSVAEQYDIQVNIHTDTLNESGFVEHTIAAFKGRTIHAYHSEGAGGGHAPDIIKVCGVKNVLPSSTNPTRPYTCNTIDEHHDMLMVCHHLNNDIPEDVAFADSRIRAETIAAEDILHDMGAISIISSDSQAMGRIGEVICRTWQTADKMKSQRGPLQPGEQNDNVRIKRYIAKYTINPAIANGFSQYVGSVEVGKLADLVLWKPSFFGAKPEMVIKGGAVAYSNMGDPNASIPTPEPVFMRPMFGAFGKAGSAHSIAFVNKVALADGVKASYGLNKRVEAVENVRKLTKLDMKLNDALPQITVDPETYKVTADGEVLTCTAAKTVPLSRNYFLF</sequence>
<protein>
    <recommendedName>
        <fullName evidence="2 8">Urease</fullName>
        <ecNumber evidence="2 8">3.5.1.5</ecNumber>
    </recommendedName>
    <alternativeName>
        <fullName evidence="8">Urea amidohydrolase</fullName>
    </alternativeName>
</protein>
<feature type="modified residue" description="N6-carboxylysine" evidence="9">
    <location>
        <position position="487"/>
    </location>
</feature>
<dbReference type="FunFam" id="3.30.280.10:FF:000001">
    <property type="entry name" value="Urease subunit alpha"/>
    <property type="match status" value="1"/>
</dbReference>
<dbReference type="SMR" id="A0A1S3TKQ5"/>
<name>A0A1S3TKQ5_VIGRR</name>
<evidence type="ECO:0000259" key="13">
    <source>
        <dbReference type="PROSITE" id="PS51368"/>
    </source>
</evidence>
<feature type="active site" description="Proton donor" evidence="11 12">
    <location>
        <position position="590"/>
    </location>
</feature>
<evidence type="ECO:0000256" key="11">
    <source>
        <dbReference type="PIRSR" id="PIRSR611612-52"/>
    </source>
</evidence>
<dbReference type="NCBIfam" id="NF009671">
    <property type="entry name" value="PRK13192.1"/>
    <property type="match status" value="1"/>
</dbReference>
<dbReference type="InterPro" id="IPR036463">
    <property type="entry name" value="Urease_gamma_sf"/>
</dbReference>
<evidence type="ECO:0000256" key="6">
    <source>
        <dbReference type="ARBA" id="ARBA00046803"/>
    </source>
</evidence>
<comment type="cofactor">
    <cofactor evidence="10">
        <name>Ni cation</name>
        <dbReference type="ChEBI" id="CHEBI:25516"/>
    </cofactor>
    <text evidence="10">Binds 2 nickel ions per subunit.</text>
</comment>
<dbReference type="InterPro" id="IPR008221">
    <property type="entry name" value="Urease"/>
</dbReference>
<dbReference type="InterPro" id="IPR002019">
    <property type="entry name" value="Urease_beta-like"/>
</dbReference>
<evidence type="ECO:0000256" key="5">
    <source>
        <dbReference type="ARBA" id="ARBA00022801"/>
    </source>
</evidence>
<feature type="binding site" evidence="10">
    <location>
        <position position="404"/>
    </location>
    <ligand>
        <name>Ni(2+)</name>
        <dbReference type="ChEBI" id="CHEBI:49786"/>
        <label>1</label>
    </ligand>
</feature>
<feature type="binding site" evidence="10">
    <location>
        <position position="406"/>
    </location>
    <ligand>
        <name>Ni(2+)</name>
        <dbReference type="ChEBI" id="CHEBI:49786"/>
        <label>1</label>
    </ligand>
</feature>
<dbReference type="HAMAP" id="MF_01953">
    <property type="entry name" value="Urease_alpha"/>
    <property type="match status" value="1"/>
</dbReference>
<accession>A0A1S3TKQ5</accession>
<dbReference type="UniPathway" id="UPA00258">
    <property type="reaction ID" value="UER00370"/>
</dbReference>
<dbReference type="Pfam" id="PF00449">
    <property type="entry name" value="Urease_alpha"/>
    <property type="match status" value="1"/>
</dbReference>
<dbReference type="GO" id="GO:0035550">
    <property type="term" value="C:urease complex"/>
    <property type="evidence" value="ECO:0007669"/>
    <property type="project" value="InterPro"/>
</dbReference>
<dbReference type="InterPro" id="IPR036461">
    <property type="entry name" value="Urease_betasu_sf"/>
</dbReference>
<dbReference type="CDD" id="cd00390">
    <property type="entry name" value="Urease_gamma"/>
    <property type="match status" value="1"/>
</dbReference>
<dbReference type="CDD" id="cd00375">
    <property type="entry name" value="Urease_alpha"/>
    <property type="match status" value="1"/>
</dbReference>
<evidence type="ECO:0000256" key="1">
    <source>
        <dbReference type="ARBA" id="ARBA00004897"/>
    </source>
</evidence>
<dbReference type="RefSeq" id="XP_014494342.1">
    <property type="nucleotide sequence ID" value="XM_014638856.2"/>
</dbReference>
<dbReference type="NCBIfam" id="TIGR00193">
    <property type="entry name" value="urease_gam"/>
    <property type="match status" value="1"/>
</dbReference>
<keyword evidence="5 8" id="KW-0378">Hydrolase</keyword>
<dbReference type="Pfam" id="PF01979">
    <property type="entry name" value="Amidohydro_1"/>
    <property type="match status" value="1"/>
</dbReference>
<keyword evidence="3 8" id="KW-0533">Nickel</keyword>
<dbReference type="PANTHER" id="PTHR43440:SF1">
    <property type="entry name" value="UREASE"/>
    <property type="match status" value="1"/>
</dbReference>
<evidence type="ECO:0000256" key="7">
    <source>
        <dbReference type="ARBA" id="ARBA00051420"/>
    </source>
</evidence>
<dbReference type="SUPFAM" id="SSF54111">
    <property type="entry name" value="Urease, gamma-subunit"/>
    <property type="match status" value="1"/>
</dbReference>
<keyword evidence="4 8" id="KW-0479">Metal-binding</keyword>
<dbReference type="InterPro" id="IPR017950">
    <property type="entry name" value="Urease_AS"/>
</dbReference>
<reference evidence="14" key="1">
    <citation type="journal article" date="2014" name="Nat. Commun.">
        <title>Genome sequence of mungbean and insights into evolution within Vigna species.</title>
        <authorList>
            <person name="Kang Y.J."/>
            <person name="Kim S.K."/>
            <person name="Kim M.Y."/>
            <person name="Lestari P."/>
            <person name="Kim K.H."/>
            <person name="Ha B.K."/>
            <person name="Jun T.H."/>
            <person name="Hwang W.J."/>
            <person name="Lee T."/>
            <person name="Lee J."/>
            <person name="Shim S."/>
            <person name="Yoon M.Y."/>
            <person name="Jang Y.E."/>
            <person name="Han K.S."/>
            <person name="Taeprayoon P."/>
            <person name="Yoon N."/>
            <person name="Somta P."/>
            <person name="Tanya P."/>
            <person name="Kim K.S."/>
            <person name="Gwag J.G."/>
            <person name="Moon J.K."/>
            <person name="Lee Y.H."/>
            <person name="Park B.S."/>
            <person name="Bombarely A."/>
            <person name="Doyle J.J."/>
            <person name="Jackson S.A."/>
            <person name="Schafleitner R."/>
            <person name="Srinives P."/>
            <person name="Varshney R.K."/>
            <person name="Lee S.H."/>
        </authorList>
    </citation>
    <scope>NUCLEOTIDE SEQUENCE [LARGE SCALE GENOMIC DNA]</scope>
    <source>
        <strain evidence="14">cv. VC1973A</strain>
    </source>
</reference>
<dbReference type="AlphaFoldDB" id="A0A1S3TKQ5"/>
<dbReference type="SUPFAM" id="SSF51556">
    <property type="entry name" value="Metallo-dependent hydrolases"/>
    <property type="match status" value="1"/>
</dbReference>
<evidence type="ECO:0000313" key="16">
    <source>
        <dbReference type="RefSeq" id="XP_014494342.1"/>
    </source>
</evidence>
<dbReference type="OrthoDB" id="1708534at2759"/>
<dbReference type="NCBIfam" id="NF009686">
    <property type="entry name" value="PRK13207.1"/>
    <property type="match status" value="1"/>
</dbReference>
<dbReference type="NCBIfam" id="TIGR00192">
    <property type="entry name" value="urease_beta"/>
    <property type="match status" value="1"/>
</dbReference>
<dbReference type="SUPFAM" id="SSF51338">
    <property type="entry name" value="Composite domain of metallo-dependent hydrolases"/>
    <property type="match status" value="2"/>
</dbReference>
<evidence type="ECO:0000256" key="10">
    <source>
        <dbReference type="PIRSR" id="PIRSR001222-51"/>
    </source>
</evidence>
<feature type="binding site" evidence="10">
    <location>
        <position position="542"/>
    </location>
    <ligand>
        <name>Ni(2+)</name>
        <dbReference type="ChEBI" id="CHEBI:49786"/>
        <label>2</label>
    </ligand>
</feature>
<comment type="subunit">
    <text evidence="6">Homohexamer. Other oligomeric forms may exist depending on pH and presence of salts.</text>
</comment>
<feature type="binding site" evidence="12">
    <location>
        <position position="489"/>
    </location>
    <ligand>
        <name>substrate</name>
    </ligand>
</feature>
<dbReference type="FunFam" id="2.10.150.10:FF:000002">
    <property type="entry name" value="Urease"/>
    <property type="match status" value="1"/>
</dbReference>
<dbReference type="PROSITE" id="PS51368">
    <property type="entry name" value="UREASE_3"/>
    <property type="match status" value="1"/>
</dbReference>
<dbReference type="EC" id="3.5.1.5" evidence="2 8"/>
<dbReference type="SUPFAM" id="SSF51278">
    <property type="entry name" value="Urease, beta-subunit"/>
    <property type="match status" value="1"/>
</dbReference>
<evidence type="ECO:0000256" key="3">
    <source>
        <dbReference type="ARBA" id="ARBA00022596"/>
    </source>
</evidence>
<dbReference type="Pfam" id="PF00699">
    <property type="entry name" value="Urease_beta"/>
    <property type="match status" value="1"/>
</dbReference>
<feature type="binding site" description="via carbamate group" evidence="10">
    <location>
        <position position="487"/>
    </location>
    <ligand>
        <name>Ni(2+)</name>
        <dbReference type="ChEBI" id="CHEBI:49786"/>
        <label>1</label>
    </ligand>
</feature>
<gene>
    <name evidence="15 16" type="primary">LOC106756429</name>
</gene>
<dbReference type="Proteomes" id="UP000087766">
    <property type="component" value="Chromosome 2"/>
</dbReference>
<dbReference type="STRING" id="3916.A0A1S3TKQ5"/>
<dbReference type="PROSITE" id="PS00145">
    <property type="entry name" value="UREASE_2"/>
    <property type="match status" value="1"/>
</dbReference>
<comment type="pathway">
    <text evidence="1 8">Nitrogen metabolism; urea degradation; CO(2) and NH(3) from urea (urease route): step 1/1.</text>
</comment>
<dbReference type="InterPro" id="IPR005848">
    <property type="entry name" value="Urease_asu"/>
</dbReference>
<dbReference type="GO" id="GO:0016151">
    <property type="term" value="F:nickel cation binding"/>
    <property type="evidence" value="ECO:0007669"/>
    <property type="project" value="InterPro"/>
</dbReference>
<dbReference type="PRINTS" id="PR01752">
    <property type="entry name" value="UREASE"/>
</dbReference>
<dbReference type="InterPro" id="IPR002026">
    <property type="entry name" value="Urease_gamma/gamma-beta_su"/>
</dbReference>
<dbReference type="InterPro" id="IPR011612">
    <property type="entry name" value="Urease_alpha_N_dom"/>
</dbReference>
<dbReference type="KEGG" id="vra:106756429"/>
<dbReference type="PANTHER" id="PTHR43440">
    <property type="entry name" value="UREASE"/>
    <property type="match status" value="1"/>
</dbReference>
<dbReference type="InterPro" id="IPR017951">
    <property type="entry name" value="Urease_asu_c"/>
</dbReference>
<dbReference type="PIRSF" id="PIRSF001222">
    <property type="entry name" value="Urease"/>
    <property type="match status" value="1"/>
</dbReference>
<dbReference type="InterPro" id="IPR006680">
    <property type="entry name" value="Amidohydro-rel"/>
</dbReference>
<dbReference type="RefSeq" id="XP_014494341.1">
    <property type="nucleotide sequence ID" value="XM_014638855.2"/>
</dbReference>
<feature type="binding site" description="via carbamate group" evidence="10">
    <location>
        <position position="487"/>
    </location>
    <ligand>
        <name>Ni(2+)</name>
        <dbReference type="ChEBI" id="CHEBI:49786"/>
        <label>2</label>
    </ligand>
</feature>
<evidence type="ECO:0000256" key="12">
    <source>
        <dbReference type="PROSITE-ProRule" id="PRU00700"/>
    </source>
</evidence>
<comment type="PTM">
    <text evidence="9">Carbamylation allows a single lysine to coordinate two nickel ions.</text>
</comment>
<dbReference type="GeneID" id="106756429"/>
<comment type="catalytic activity">
    <reaction evidence="7">
        <text>urea + 2 H2O + H(+) = hydrogencarbonate + 2 NH4(+)</text>
        <dbReference type="Rhea" id="RHEA:20557"/>
        <dbReference type="ChEBI" id="CHEBI:15377"/>
        <dbReference type="ChEBI" id="CHEBI:15378"/>
        <dbReference type="ChEBI" id="CHEBI:16199"/>
        <dbReference type="ChEBI" id="CHEBI:17544"/>
        <dbReference type="ChEBI" id="CHEBI:28938"/>
        <dbReference type="EC" id="3.5.1.5"/>
    </reaction>
    <physiologicalReaction direction="left-to-right" evidence="7">
        <dbReference type="Rhea" id="RHEA:20558"/>
    </physiologicalReaction>
</comment>
<dbReference type="Pfam" id="PF18473">
    <property type="entry name" value="Urease_linker"/>
    <property type="match status" value="1"/>
</dbReference>
<evidence type="ECO:0000256" key="9">
    <source>
        <dbReference type="PIRSR" id="PIRSR001222-50"/>
    </source>
</evidence>
<proteinExistence type="inferred from homology"/>
<evidence type="ECO:0000256" key="2">
    <source>
        <dbReference type="ARBA" id="ARBA00012934"/>
    </source>
</evidence>
<dbReference type="CDD" id="cd00407">
    <property type="entry name" value="Urease_beta"/>
    <property type="match status" value="1"/>
</dbReference>
<dbReference type="NCBIfam" id="TIGR01792">
    <property type="entry name" value="urease_alph"/>
    <property type="match status" value="1"/>
</dbReference>